<proteinExistence type="predicted"/>
<sequence>MSDDAIAPGKRRAPAVTPGVVILVSLAILLFVLIGALIGSARDAAAGDTADKSVECESTCTADEAEPVTESITVRETVVATATAEGSAQESVTTTETTTTTTSTPAPTPAGGCSDDESEKESSPCSTPTPTPPTAAFGEAWDEYWKSQLEPLAGSVGFIAGAALAMFVLARLLMELPPIRMRQSSRVDRRIVGTTGISLLVSVPLVISAVGAATQQNTLAPDVALLLALGAEAIIGAIALACWLASRMRLDLTVTSEAKDADATTNLTRDDVLRRLHSIAGPSRAVEVPTGAELETLSTSLTALSSQGWIEGVKGIVLFVLGIVPWKITVTQHGVNEASVSISRHDRLRKSARVRLASAPYGQLAVVAEAIAPPPDKPKKRPVLRLAGLYAAQATPIADAATGSPGAAPTPPNSRDLLATVIAAHVLVELAATEDHDFAPALMGATSPTSIALVSIAIGWLLRGKDPTDAVATLEAATLADPYNRLAQWMLDYARNRAEVDPDRILAYGERLRDRLTARKIELGSVARTRSDAPYKTALATLAAMTRNYLAQRPTQGSGALATDAHALLTRWVDGVAPTTENRMIRARVKIDLLALRAARGEPGNAGPFIEDAALAIDPILAYSLGCYLVRWERRPLSDDIVRERLATGLGNPAVRDFMPIDPELTSVLSDSEIAGFLAANR</sequence>
<evidence type="ECO:0000256" key="1">
    <source>
        <dbReference type="SAM" id="MobiDB-lite"/>
    </source>
</evidence>
<reference evidence="3 4" key="1">
    <citation type="submission" date="2020-08" db="EMBL/GenBank/DDBJ databases">
        <title>Sequencing the genomes of 1000 actinobacteria strains.</title>
        <authorList>
            <person name="Klenk H.-P."/>
        </authorList>
    </citation>
    <scope>NUCLEOTIDE SEQUENCE [LARGE SCALE GENOMIC DNA]</scope>
    <source>
        <strain evidence="3 4">DSM 12511</strain>
    </source>
</reference>
<feature type="transmembrane region" description="Helical" evidence="2">
    <location>
        <begin position="191"/>
        <end position="211"/>
    </location>
</feature>
<keyword evidence="2" id="KW-0812">Transmembrane</keyword>
<dbReference type="AlphaFoldDB" id="A0A7X0KUF0"/>
<dbReference type="Proteomes" id="UP000537775">
    <property type="component" value="Unassembled WGS sequence"/>
</dbReference>
<evidence type="ECO:0000313" key="3">
    <source>
        <dbReference type="EMBL" id="MBB6391054.1"/>
    </source>
</evidence>
<feature type="compositionally biased region" description="Low complexity" evidence="1">
    <location>
        <begin position="93"/>
        <end position="105"/>
    </location>
</feature>
<dbReference type="EMBL" id="JACHML010000001">
    <property type="protein sequence ID" value="MBB6391054.1"/>
    <property type="molecule type" value="Genomic_DNA"/>
</dbReference>
<gene>
    <name evidence="3" type="ORF">HD594_001367</name>
</gene>
<feature type="transmembrane region" description="Helical" evidence="2">
    <location>
        <begin position="223"/>
        <end position="245"/>
    </location>
</feature>
<organism evidence="3 4">
    <name type="scientific">Microbacterium thalassium</name>
    <dbReference type="NCBI Taxonomy" id="362649"/>
    <lineage>
        <taxon>Bacteria</taxon>
        <taxon>Bacillati</taxon>
        <taxon>Actinomycetota</taxon>
        <taxon>Actinomycetes</taxon>
        <taxon>Micrococcales</taxon>
        <taxon>Microbacteriaceae</taxon>
        <taxon>Microbacterium</taxon>
    </lineage>
</organism>
<protein>
    <submittedName>
        <fullName evidence="3">Uncharacterized protein</fullName>
    </submittedName>
</protein>
<feature type="transmembrane region" description="Helical" evidence="2">
    <location>
        <begin position="20"/>
        <end position="38"/>
    </location>
</feature>
<feature type="region of interest" description="Disordered" evidence="1">
    <location>
        <begin position="81"/>
        <end position="136"/>
    </location>
</feature>
<accession>A0A7X0KUF0</accession>
<evidence type="ECO:0000256" key="2">
    <source>
        <dbReference type="SAM" id="Phobius"/>
    </source>
</evidence>
<keyword evidence="4" id="KW-1185">Reference proteome</keyword>
<keyword evidence="2" id="KW-1133">Transmembrane helix</keyword>
<keyword evidence="2" id="KW-0472">Membrane</keyword>
<comment type="caution">
    <text evidence="3">The sequence shown here is derived from an EMBL/GenBank/DDBJ whole genome shotgun (WGS) entry which is preliminary data.</text>
</comment>
<dbReference type="RefSeq" id="WP_184750232.1">
    <property type="nucleotide sequence ID" value="NZ_BAAAJR010000010.1"/>
</dbReference>
<evidence type="ECO:0000313" key="4">
    <source>
        <dbReference type="Proteomes" id="UP000537775"/>
    </source>
</evidence>
<feature type="transmembrane region" description="Helical" evidence="2">
    <location>
        <begin position="152"/>
        <end position="170"/>
    </location>
</feature>
<name>A0A7X0KUF0_9MICO</name>